<dbReference type="Pfam" id="PF00400">
    <property type="entry name" value="WD40"/>
    <property type="match status" value="6"/>
</dbReference>
<dbReference type="PROSITE" id="PS50082">
    <property type="entry name" value="WD_REPEATS_2"/>
    <property type="match status" value="5"/>
</dbReference>
<dbReference type="InterPro" id="IPR020472">
    <property type="entry name" value="WD40_PAC1"/>
</dbReference>
<gene>
    <name evidence="4" type="ORF">PPACK8108_LOCUS21693</name>
</gene>
<dbReference type="AlphaFoldDB" id="A0AAV0BK54"/>
<dbReference type="PROSITE" id="PS50294">
    <property type="entry name" value="WD_REPEATS_REGION"/>
    <property type="match status" value="4"/>
</dbReference>
<feature type="repeat" description="WD" evidence="3">
    <location>
        <begin position="219"/>
        <end position="260"/>
    </location>
</feature>
<keyword evidence="1 3" id="KW-0853">WD repeat</keyword>
<protein>
    <submittedName>
        <fullName evidence="4">WD40-repeat-containing domain protein</fullName>
    </submittedName>
</protein>
<reference evidence="4" key="1">
    <citation type="submission" date="2022-06" db="EMBL/GenBank/DDBJ databases">
        <authorList>
            <consortium name="SYNGENTA / RWTH Aachen University"/>
        </authorList>
    </citation>
    <scope>NUCLEOTIDE SEQUENCE</scope>
</reference>
<evidence type="ECO:0000313" key="4">
    <source>
        <dbReference type="EMBL" id="CAH7686978.1"/>
    </source>
</evidence>
<name>A0AAV0BK54_PHAPC</name>
<keyword evidence="5" id="KW-1185">Reference proteome</keyword>
<feature type="repeat" description="WD" evidence="3">
    <location>
        <begin position="190"/>
        <end position="218"/>
    </location>
</feature>
<evidence type="ECO:0000313" key="5">
    <source>
        <dbReference type="Proteomes" id="UP001153365"/>
    </source>
</evidence>
<evidence type="ECO:0000256" key="1">
    <source>
        <dbReference type="ARBA" id="ARBA00022574"/>
    </source>
</evidence>
<keyword evidence="2" id="KW-0677">Repeat</keyword>
<feature type="repeat" description="WD" evidence="3">
    <location>
        <begin position="119"/>
        <end position="158"/>
    </location>
</feature>
<dbReference type="InterPro" id="IPR019775">
    <property type="entry name" value="WD40_repeat_CS"/>
</dbReference>
<evidence type="ECO:0000256" key="3">
    <source>
        <dbReference type="PROSITE-ProRule" id="PRU00221"/>
    </source>
</evidence>
<dbReference type="InterPro" id="IPR050995">
    <property type="entry name" value="WD-F-box_domain-protein"/>
</dbReference>
<proteinExistence type="predicted"/>
<organism evidence="4 5">
    <name type="scientific">Phakopsora pachyrhizi</name>
    <name type="common">Asian soybean rust disease fungus</name>
    <dbReference type="NCBI Taxonomy" id="170000"/>
    <lineage>
        <taxon>Eukaryota</taxon>
        <taxon>Fungi</taxon>
        <taxon>Dikarya</taxon>
        <taxon>Basidiomycota</taxon>
        <taxon>Pucciniomycotina</taxon>
        <taxon>Pucciniomycetes</taxon>
        <taxon>Pucciniales</taxon>
        <taxon>Phakopsoraceae</taxon>
        <taxon>Phakopsora</taxon>
    </lineage>
</organism>
<dbReference type="InterPro" id="IPR015943">
    <property type="entry name" value="WD40/YVTN_repeat-like_dom_sf"/>
</dbReference>
<dbReference type="PANTHER" id="PTHR14604">
    <property type="entry name" value="WD40 REPEAT PF20"/>
    <property type="match status" value="1"/>
</dbReference>
<evidence type="ECO:0000256" key="2">
    <source>
        <dbReference type="ARBA" id="ARBA00022737"/>
    </source>
</evidence>
<comment type="caution">
    <text evidence="4">The sequence shown here is derived from an EMBL/GenBank/DDBJ whole genome shotgun (WGS) entry which is preliminary data.</text>
</comment>
<dbReference type="PANTHER" id="PTHR14604:SF4">
    <property type="entry name" value="F-BOX DOMAIN-CONTAINING PROTEIN"/>
    <property type="match status" value="1"/>
</dbReference>
<accession>A0AAV0BK54</accession>
<dbReference type="CDD" id="cd00200">
    <property type="entry name" value="WD40"/>
    <property type="match status" value="1"/>
</dbReference>
<sequence>MSLDWFQLYRDRAVLDNRWKDGKQKPSSLKGHTDSIYCVQFNGDQMLITGSRDRTIKLWDLGTGECTETLRGHQGSVLCLRVDGSRIISGSSDCRIIQWAPKTCEVSQKNISYEVETEFIGHGSGVLDLAMNEKVIISCSKDMTIKVWDRLSNKLIRTITGHHGPVNALQLLAAQFPASSDASKGSSENNPTTTRFISASGDSSMKLWELETGKCLRVFEGHLRGLACVKLVEELGLVISGSKDENIKIWDLNTGRCMKTLIGHEGLVRTLDVDVAQKRLVTGSYDKTIKVWDLSEGSLILDFRKQGNRFKSLVFDLKINCNKIVSVGHDSSIVVVSNLNYPIS</sequence>
<feature type="repeat" description="WD" evidence="3">
    <location>
        <begin position="29"/>
        <end position="69"/>
    </location>
</feature>
<dbReference type="InterPro" id="IPR001680">
    <property type="entry name" value="WD40_rpt"/>
</dbReference>
<dbReference type="EMBL" id="CALTRL010005826">
    <property type="protein sequence ID" value="CAH7686978.1"/>
    <property type="molecule type" value="Genomic_DNA"/>
</dbReference>
<dbReference type="Proteomes" id="UP001153365">
    <property type="component" value="Unassembled WGS sequence"/>
</dbReference>
<feature type="repeat" description="WD" evidence="3">
    <location>
        <begin position="261"/>
        <end position="302"/>
    </location>
</feature>
<dbReference type="PRINTS" id="PR00320">
    <property type="entry name" value="GPROTEINBRPT"/>
</dbReference>
<dbReference type="SUPFAM" id="SSF50978">
    <property type="entry name" value="WD40 repeat-like"/>
    <property type="match status" value="1"/>
</dbReference>
<dbReference type="InterPro" id="IPR036322">
    <property type="entry name" value="WD40_repeat_dom_sf"/>
</dbReference>
<dbReference type="PROSITE" id="PS00678">
    <property type="entry name" value="WD_REPEATS_1"/>
    <property type="match status" value="3"/>
</dbReference>
<dbReference type="Gene3D" id="2.130.10.10">
    <property type="entry name" value="YVTN repeat-like/Quinoprotein amine dehydrogenase"/>
    <property type="match status" value="2"/>
</dbReference>
<dbReference type="SMART" id="SM00320">
    <property type="entry name" value="WD40"/>
    <property type="match status" value="7"/>
</dbReference>